<organism evidence="2 3">
    <name type="scientific">Trichostrongylus colubriformis</name>
    <name type="common">Black scour worm</name>
    <dbReference type="NCBI Taxonomy" id="6319"/>
    <lineage>
        <taxon>Eukaryota</taxon>
        <taxon>Metazoa</taxon>
        <taxon>Ecdysozoa</taxon>
        <taxon>Nematoda</taxon>
        <taxon>Chromadorea</taxon>
        <taxon>Rhabditida</taxon>
        <taxon>Rhabditina</taxon>
        <taxon>Rhabditomorpha</taxon>
        <taxon>Strongyloidea</taxon>
        <taxon>Trichostrongylidae</taxon>
        <taxon>Trichostrongylus</taxon>
    </lineage>
</organism>
<evidence type="ECO:0000313" key="2">
    <source>
        <dbReference type="EMBL" id="KAK5977733.1"/>
    </source>
</evidence>
<gene>
    <name evidence="2" type="ORF">GCK32_004033</name>
</gene>
<feature type="transmembrane region" description="Helical" evidence="1">
    <location>
        <begin position="128"/>
        <end position="148"/>
    </location>
</feature>
<accession>A0AAN8INU4</accession>
<evidence type="ECO:0000256" key="1">
    <source>
        <dbReference type="SAM" id="Phobius"/>
    </source>
</evidence>
<keyword evidence="1" id="KW-0812">Transmembrane</keyword>
<proteinExistence type="predicted"/>
<dbReference type="EMBL" id="WIXE01010223">
    <property type="protein sequence ID" value="KAK5977733.1"/>
    <property type="molecule type" value="Genomic_DNA"/>
</dbReference>
<dbReference type="Pfam" id="PF10326">
    <property type="entry name" value="7TM_GPCR_Str"/>
    <property type="match status" value="1"/>
</dbReference>
<protein>
    <recommendedName>
        <fullName evidence="4">7TM GPCR serpentine receptor class x (Srx) domain-containing protein</fullName>
    </recommendedName>
</protein>
<dbReference type="PANTHER" id="PTHR22943:SF248">
    <property type="entry name" value="SEVEN TM RECEPTOR"/>
    <property type="match status" value="1"/>
</dbReference>
<dbReference type="SUPFAM" id="SSF81321">
    <property type="entry name" value="Family A G protein-coupled receptor-like"/>
    <property type="match status" value="1"/>
</dbReference>
<feature type="transmembrane region" description="Helical" evidence="1">
    <location>
        <begin position="90"/>
        <end position="116"/>
    </location>
</feature>
<feature type="transmembrane region" description="Helical" evidence="1">
    <location>
        <begin position="42"/>
        <end position="65"/>
    </location>
</feature>
<evidence type="ECO:0000313" key="3">
    <source>
        <dbReference type="Proteomes" id="UP001331761"/>
    </source>
</evidence>
<keyword evidence="1" id="KW-1133">Transmembrane helix</keyword>
<evidence type="ECO:0008006" key="4">
    <source>
        <dbReference type="Google" id="ProtNLM"/>
    </source>
</evidence>
<comment type="caution">
    <text evidence="2">The sequence shown here is derived from an EMBL/GenBank/DDBJ whole genome shotgun (WGS) entry which is preliminary data.</text>
</comment>
<dbReference type="PANTHER" id="PTHR22943">
    <property type="entry name" value="7-TRANSMEMBRANE DOMAIN RECEPTOR C.ELEGANS"/>
    <property type="match status" value="1"/>
</dbReference>
<keyword evidence="3" id="KW-1185">Reference proteome</keyword>
<dbReference type="InterPro" id="IPR019428">
    <property type="entry name" value="7TM_GPCR_serpentine_rcpt_Str"/>
</dbReference>
<dbReference type="AlphaFoldDB" id="A0AAN8INU4"/>
<sequence>MCTVFWSDEDFVNFVVSTVDIPGVNISDATFVGFSPKFGMDAFHIALIIELALLLAFIGSINIYCAKKIKAFLKNVARSSNFLTLQRQMYALLLVQATCPLVFLVAPYCFSMSLIFTGINSTQHITNTLSILFALYPVFNPIIIITFVKEYRTFMFTGFKTSSVRPAHASVLNSRMTTETRRTSSIHI</sequence>
<name>A0AAN8INU4_TRICO</name>
<dbReference type="Proteomes" id="UP001331761">
    <property type="component" value="Unassembled WGS sequence"/>
</dbReference>
<keyword evidence="1" id="KW-0472">Membrane</keyword>
<reference evidence="2 3" key="1">
    <citation type="submission" date="2019-10" db="EMBL/GenBank/DDBJ databases">
        <title>Assembly and Annotation for the nematode Trichostrongylus colubriformis.</title>
        <authorList>
            <person name="Martin J."/>
        </authorList>
    </citation>
    <scope>NUCLEOTIDE SEQUENCE [LARGE SCALE GENOMIC DNA]</scope>
    <source>
        <strain evidence="2">G859</strain>
        <tissue evidence="2">Whole worm</tissue>
    </source>
</reference>